<dbReference type="OrthoDB" id="9791898at2"/>
<dbReference type="AlphaFoldDB" id="A0A4P8HXF2"/>
<reference evidence="2 5" key="2">
    <citation type="submission" date="2020-08" db="EMBL/GenBank/DDBJ databases">
        <title>Genomic Encyclopedia of Type Strains, Phase III (KMG-III): the genomes of soil and plant-associated and newly described type strains.</title>
        <authorList>
            <person name="Whitman W."/>
        </authorList>
    </citation>
    <scope>NUCLEOTIDE SEQUENCE [LARGE SCALE GENOMIC DNA]</scope>
    <source>
        <strain evidence="2 5">CECT 7753</strain>
    </source>
</reference>
<accession>A0A4P8HXF2</accession>
<dbReference type="PIRSF" id="PIRSF029826">
    <property type="entry name" value="UCP029826_pph"/>
    <property type="match status" value="1"/>
</dbReference>
<dbReference type="EMBL" id="CP040017">
    <property type="protein sequence ID" value="QCP13135.1"/>
    <property type="molecule type" value="Genomic_DNA"/>
</dbReference>
<keyword evidence="4" id="KW-1185">Reference proteome</keyword>
<sequence>MSGSSATPGPASAPGSASEAASSSSSSSSVDTLIELRELTRVFAAERDWQQFHTPKNLAMALSVEVAELVEHFQWLRTGSSEELDERKREGIQHELADVLLYLVQLADATGVDLRAAALEKLRLNGEKYPAAVVKGDARKYDEY</sequence>
<dbReference type="Gene3D" id="1.10.287.1080">
    <property type="entry name" value="MazG-like"/>
    <property type="match status" value="1"/>
</dbReference>
<dbReference type="PANTHER" id="PTHR46523:SF1">
    <property type="entry name" value="DCTP PYROPHOSPHATASE 1"/>
    <property type="match status" value="1"/>
</dbReference>
<dbReference type="InterPro" id="IPR025984">
    <property type="entry name" value="DCTPP"/>
</dbReference>
<dbReference type="GO" id="GO:0047840">
    <property type="term" value="F:dCTP diphosphatase activity"/>
    <property type="evidence" value="ECO:0007669"/>
    <property type="project" value="TreeGrafter"/>
</dbReference>
<protein>
    <submittedName>
        <fullName evidence="2">NTP pyrophosphatase (Non-canonical NTP hydrolase)</fullName>
    </submittedName>
    <submittedName>
        <fullName evidence="3">Nucleotide pyrophosphohydrolase</fullName>
    </submittedName>
</protein>
<dbReference type="EMBL" id="JACHXS010000007">
    <property type="protein sequence ID" value="MBB3223029.1"/>
    <property type="molecule type" value="Genomic_DNA"/>
</dbReference>
<dbReference type="PANTHER" id="PTHR46523">
    <property type="entry name" value="DCTP PYROPHOSPHATASE 1"/>
    <property type="match status" value="1"/>
</dbReference>
<feature type="region of interest" description="Disordered" evidence="1">
    <location>
        <begin position="1"/>
        <end position="29"/>
    </location>
</feature>
<keyword evidence="2" id="KW-0378">Hydrolase</keyword>
<evidence type="ECO:0000256" key="1">
    <source>
        <dbReference type="SAM" id="MobiDB-lite"/>
    </source>
</evidence>
<dbReference type="GO" id="GO:0006253">
    <property type="term" value="P:dCTP catabolic process"/>
    <property type="evidence" value="ECO:0007669"/>
    <property type="project" value="TreeGrafter"/>
</dbReference>
<reference evidence="3 4" key="1">
    <citation type="submission" date="2019-05" db="EMBL/GenBank/DDBJ databases">
        <title>Draft Genome Sequences of Six Type Strains of the Genus Massilia.</title>
        <authorList>
            <person name="Miess H."/>
            <person name="Frediansyhah A."/>
            <person name="Gross H."/>
        </authorList>
    </citation>
    <scope>NUCLEOTIDE SEQUENCE [LARGE SCALE GENOMIC DNA]</scope>
    <source>
        <strain evidence="3 4">DSMZ 26121</strain>
    </source>
</reference>
<evidence type="ECO:0000313" key="3">
    <source>
        <dbReference type="EMBL" id="QCP13135.1"/>
    </source>
</evidence>
<dbReference type="CDD" id="cd11537">
    <property type="entry name" value="NTP-PPase_RS21-C6_like"/>
    <property type="match status" value="1"/>
</dbReference>
<proteinExistence type="predicted"/>
<evidence type="ECO:0000313" key="4">
    <source>
        <dbReference type="Proteomes" id="UP000298763"/>
    </source>
</evidence>
<evidence type="ECO:0000313" key="2">
    <source>
        <dbReference type="EMBL" id="MBB3223029.1"/>
    </source>
</evidence>
<dbReference type="Proteomes" id="UP000584325">
    <property type="component" value="Unassembled WGS sequence"/>
</dbReference>
<name>A0A4P8HXF2_9BURK</name>
<gene>
    <name evidence="3" type="ORF">FCL38_23825</name>
    <name evidence="2" type="ORF">FHS02_003867</name>
</gene>
<evidence type="ECO:0000313" key="5">
    <source>
        <dbReference type="Proteomes" id="UP000584325"/>
    </source>
</evidence>
<organism evidence="2 5">
    <name type="scientific">Pseudoduganella umbonata</name>
    <dbReference type="NCBI Taxonomy" id="864828"/>
    <lineage>
        <taxon>Bacteria</taxon>
        <taxon>Pseudomonadati</taxon>
        <taxon>Pseudomonadota</taxon>
        <taxon>Betaproteobacteria</taxon>
        <taxon>Burkholderiales</taxon>
        <taxon>Oxalobacteraceae</taxon>
        <taxon>Telluria group</taxon>
        <taxon>Pseudoduganella</taxon>
    </lineage>
</organism>
<dbReference type="Proteomes" id="UP000298763">
    <property type="component" value="Chromosome"/>
</dbReference>
<dbReference type="SUPFAM" id="SSF101386">
    <property type="entry name" value="all-alpha NTP pyrophosphatases"/>
    <property type="match status" value="1"/>
</dbReference>
<dbReference type="InterPro" id="IPR052555">
    <property type="entry name" value="dCTP_Pyrophosphatase"/>
</dbReference>
<dbReference type="Pfam" id="PF12643">
    <property type="entry name" value="MazG-like"/>
    <property type="match status" value="1"/>
</dbReference>
<dbReference type="GO" id="GO:0042262">
    <property type="term" value="P:DNA protection"/>
    <property type="evidence" value="ECO:0007669"/>
    <property type="project" value="TreeGrafter"/>
</dbReference>
<dbReference type="GO" id="GO:0005829">
    <property type="term" value="C:cytosol"/>
    <property type="evidence" value="ECO:0007669"/>
    <property type="project" value="TreeGrafter"/>
</dbReference>